<dbReference type="InterPro" id="IPR047246">
    <property type="entry name" value="ThrRS_anticodon"/>
</dbReference>
<dbReference type="PANTHER" id="PTHR11451:SF44">
    <property type="entry name" value="THREONINE--TRNA LIGASE, CHLOROPLASTIC_MITOCHONDRIAL 2"/>
    <property type="match status" value="1"/>
</dbReference>
<dbReference type="Gene3D" id="3.30.930.10">
    <property type="entry name" value="Bira Bifunctional Protein, Domain 2"/>
    <property type="match status" value="1"/>
</dbReference>
<feature type="domain" description="Aminoacyl-transfer RNA synthetases class-II family profile" evidence="12">
    <location>
        <begin position="278"/>
        <end position="551"/>
    </location>
</feature>
<dbReference type="EMBL" id="LAZR01004063">
    <property type="protein sequence ID" value="KKN12133.1"/>
    <property type="molecule type" value="Genomic_DNA"/>
</dbReference>
<dbReference type="InterPro" id="IPR045864">
    <property type="entry name" value="aa-tRNA-synth_II/BPL/LPL"/>
</dbReference>
<keyword evidence="10" id="KW-0030">Aminoacyl-tRNA synthetase</keyword>
<dbReference type="InterPro" id="IPR002320">
    <property type="entry name" value="Thr-tRNA-ligase_IIa"/>
</dbReference>
<dbReference type="InterPro" id="IPR023509">
    <property type="entry name" value="DTD-like_sf"/>
</dbReference>
<dbReference type="GO" id="GO:0005737">
    <property type="term" value="C:cytoplasm"/>
    <property type="evidence" value="ECO:0007669"/>
    <property type="project" value="InterPro"/>
</dbReference>
<comment type="catalytic activity">
    <reaction evidence="11">
        <text>tRNA(Thr) + L-threonine + ATP = L-threonyl-tRNA(Thr) + AMP + diphosphate + H(+)</text>
        <dbReference type="Rhea" id="RHEA:24624"/>
        <dbReference type="Rhea" id="RHEA-COMP:9670"/>
        <dbReference type="Rhea" id="RHEA-COMP:9704"/>
        <dbReference type="ChEBI" id="CHEBI:15378"/>
        <dbReference type="ChEBI" id="CHEBI:30616"/>
        <dbReference type="ChEBI" id="CHEBI:33019"/>
        <dbReference type="ChEBI" id="CHEBI:57926"/>
        <dbReference type="ChEBI" id="CHEBI:78442"/>
        <dbReference type="ChEBI" id="CHEBI:78534"/>
        <dbReference type="ChEBI" id="CHEBI:456215"/>
        <dbReference type="EC" id="6.1.1.3"/>
    </reaction>
</comment>
<dbReference type="FunFam" id="3.40.50.800:FF:000001">
    <property type="entry name" value="Threonine--tRNA ligase"/>
    <property type="match status" value="1"/>
</dbReference>
<dbReference type="PANTHER" id="PTHR11451">
    <property type="entry name" value="THREONINE-TRNA LIGASE"/>
    <property type="match status" value="1"/>
</dbReference>
<evidence type="ECO:0000313" key="13">
    <source>
        <dbReference type="EMBL" id="KKN12133.1"/>
    </source>
</evidence>
<evidence type="ECO:0000256" key="10">
    <source>
        <dbReference type="ARBA" id="ARBA00023146"/>
    </source>
</evidence>
<keyword evidence="6" id="KW-0862">Zinc</keyword>
<dbReference type="InterPro" id="IPR002314">
    <property type="entry name" value="aa-tRNA-synt_IIb"/>
</dbReference>
<dbReference type="InterPro" id="IPR004154">
    <property type="entry name" value="Anticodon-bd"/>
</dbReference>
<comment type="caution">
    <text evidence="13">The sequence shown here is derived from an EMBL/GenBank/DDBJ whole genome shotgun (WGS) entry which is preliminary data.</text>
</comment>
<evidence type="ECO:0000256" key="11">
    <source>
        <dbReference type="ARBA" id="ARBA00049515"/>
    </source>
</evidence>
<evidence type="ECO:0000256" key="1">
    <source>
        <dbReference type="ARBA" id="ARBA00008226"/>
    </source>
</evidence>
<dbReference type="InterPro" id="IPR006195">
    <property type="entry name" value="aa-tRNA-synth_II"/>
</dbReference>
<keyword evidence="8" id="KW-0694">RNA-binding</keyword>
<keyword evidence="3" id="KW-0963">Cytoplasm</keyword>
<protein>
    <recommendedName>
        <fullName evidence="2">threonine--tRNA ligase</fullName>
        <ecNumber evidence="2">6.1.1.3</ecNumber>
    </recommendedName>
</protein>
<evidence type="ECO:0000256" key="2">
    <source>
        <dbReference type="ARBA" id="ARBA00013163"/>
    </source>
</evidence>
<dbReference type="Pfam" id="PF00587">
    <property type="entry name" value="tRNA-synt_2b"/>
    <property type="match status" value="1"/>
</dbReference>
<dbReference type="PRINTS" id="PR01047">
    <property type="entry name" value="TRNASYNTHTHR"/>
</dbReference>
<dbReference type="Gene3D" id="3.40.50.800">
    <property type="entry name" value="Anticodon-binding domain"/>
    <property type="match status" value="1"/>
</dbReference>
<dbReference type="InterPro" id="IPR036621">
    <property type="entry name" value="Anticodon-bd_dom_sf"/>
</dbReference>
<keyword evidence="4" id="KW-0436">Ligase</keyword>
<dbReference type="CDD" id="cd00860">
    <property type="entry name" value="ThrRS_anticodon"/>
    <property type="match status" value="1"/>
</dbReference>
<keyword evidence="5" id="KW-0547">Nucleotide-binding</keyword>
<evidence type="ECO:0000256" key="7">
    <source>
        <dbReference type="ARBA" id="ARBA00022840"/>
    </source>
</evidence>
<organism evidence="13">
    <name type="scientific">marine sediment metagenome</name>
    <dbReference type="NCBI Taxonomy" id="412755"/>
    <lineage>
        <taxon>unclassified sequences</taxon>
        <taxon>metagenomes</taxon>
        <taxon>ecological metagenomes</taxon>
    </lineage>
</organism>
<reference evidence="13" key="1">
    <citation type="journal article" date="2015" name="Nature">
        <title>Complex archaea that bridge the gap between prokaryotes and eukaryotes.</title>
        <authorList>
            <person name="Spang A."/>
            <person name="Saw J.H."/>
            <person name="Jorgensen S.L."/>
            <person name="Zaremba-Niedzwiedzka K."/>
            <person name="Martijn J."/>
            <person name="Lind A.E."/>
            <person name="van Eijk R."/>
            <person name="Schleper C."/>
            <person name="Guy L."/>
            <person name="Ettema T.J."/>
        </authorList>
    </citation>
    <scope>NUCLEOTIDE SEQUENCE</scope>
</reference>
<evidence type="ECO:0000259" key="12">
    <source>
        <dbReference type="PROSITE" id="PS50862"/>
    </source>
</evidence>
<dbReference type="SUPFAM" id="SSF55681">
    <property type="entry name" value="Class II aaRS and biotin synthetases"/>
    <property type="match status" value="1"/>
</dbReference>
<comment type="similarity">
    <text evidence="1">Belongs to the class-II aminoacyl-tRNA synthetase family.</text>
</comment>
<name>A0A0F9R3S9_9ZZZZ</name>
<dbReference type="GO" id="GO:0003723">
    <property type="term" value="F:RNA binding"/>
    <property type="evidence" value="ECO:0007669"/>
    <property type="project" value="UniProtKB-KW"/>
</dbReference>
<dbReference type="GO" id="GO:0008270">
    <property type="term" value="F:zinc ion binding"/>
    <property type="evidence" value="ECO:0007669"/>
    <property type="project" value="InterPro"/>
</dbReference>
<dbReference type="PROSITE" id="PS50862">
    <property type="entry name" value="AA_TRNA_LIGASE_II"/>
    <property type="match status" value="1"/>
</dbReference>
<dbReference type="EC" id="6.1.1.3" evidence="2"/>
<dbReference type="GO" id="GO:0005524">
    <property type="term" value="F:ATP binding"/>
    <property type="evidence" value="ECO:0007669"/>
    <property type="project" value="UniProtKB-KW"/>
</dbReference>
<evidence type="ECO:0000256" key="5">
    <source>
        <dbReference type="ARBA" id="ARBA00022741"/>
    </source>
</evidence>
<proteinExistence type="inferred from homology"/>
<accession>A0A0F9R3S9</accession>
<dbReference type="Gene3D" id="3.50.80.10">
    <property type="entry name" value="D-tyrosyl-tRNA(Tyr) deacylase"/>
    <property type="match status" value="2"/>
</dbReference>
<dbReference type="NCBIfam" id="NF003068">
    <property type="entry name" value="PRK03991.1"/>
    <property type="match status" value="1"/>
</dbReference>
<dbReference type="GO" id="GO:0006435">
    <property type="term" value="P:threonyl-tRNA aminoacylation"/>
    <property type="evidence" value="ECO:0007669"/>
    <property type="project" value="InterPro"/>
</dbReference>
<dbReference type="GO" id="GO:0004829">
    <property type="term" value="F:threonine-tRNA ligase activity"/>
    <property type="evidence" value="ECO:0007669"/>
    <property type="project" value="UniProtKB-EC"/>
</dbReference>
<dbReference type="InterPro" id="IPR015011">
    <property type="entry name" value="Threonyl-tRNA_syn_edit_dom_arc"/>
</dbReference>
<evidence type="ECO:0000256" key="3">
    <source>
        <dbReference type="ARBA" id="ARBA00022490"/>
    </source>
</evidence>
<keyword evidence="7" id="KW-0067">ATP-binding</keyword>
<evidence type="ECO:0000256" key="6">
    <source>
        <dbReference type="ARBA" id="ARBA00022833"/>
    </source>
</evidence>
<dbReference type="Pfam" id="PF08915">
    <property type="entry name" value="tRNA-Thr_ED"/>
    <property type="match status" value="1"/>
</dbReference>
<dbReference type="AlphaFoldDB" id="A0A0F9R3S9"/>
<keyword evidence="9" id="KW-0648">Protein biosynthesis</keyword>
<evidence type="ECO:0000256" key="9">
    <source>
        <dbReference type="ARBA" id="ARBA00022917"/>
    </source>
</evidence>
<sequence>MKILLIHSDGVEVVKNKEATSNPQEFPQEVIKMDGLILIAFVSVEDQDTYDTDLIAKQGAEVIEDAIFQITNFPEKIREKNEEIRDHNKEIENGKIKGKKRKLVELIKDRSIYHVDKILVYPWAHLSKFLSNESNAMEVCPKIANLLEKKGIEARFSPFGWYKSFKINCIGHEVAEMFRDVKLGIKPKEQVKNSVFKVITPQGKELNIKWDENKNILPLEGIQDENFLALLKSELGSRKVDKNIEPAHIKVMKEFELLDFDPNSDKGILRWYTKGMIMKNLIKNFIEDRVIDFGAILIETPIMYTVKNKKLTAQTARFPARSYWLESGKNRFLLRYASDFLLFDLFSQMSLKPQYFPLRVYEFEQYDFRREQEGELSGLRRLRGFIMPDLHTLCEDLESSIKEFKKQYKLIRSLEDDLGIKSYSIFRATQEFYEENRDWIIDLIKTENHPALLELWEDRYYYYVLKFERNVLSAQNKSATLATNQIDVESSLEFMVNNEGKKRQKYNISFVDTDGQIKYPIILHNSPTGGLERIIWGLIESAVRNREKLVPGFKTWLSPIQVRIITISDDQNEYAERLLNIINGEEFRADWDDRTETVGKKIRQAEIEWIPYTIIIGKKELENQTISIRKRMIDKPIGSKKQTAKQINDVKLEKLFEMLEEDTRNFPKYKLPIPFRKFSTKIYFRR</sequence>
<gene>
    <name evidence="13" type="ORF">LCGC14_1019510</name>
</gene>
<dbReference type="SUPFAM" id="SSF52954">
    <property type="entry name" value="Class II aaRS ABD-related"/>
    <property type="match status" value="1"/>
</dbReference>
<evidence type="ECO:0000256" key="8">
    <source>
        <dbReference type="ARBA" id="ARBA00022884"/>
    </source>
</evidence>
<dbReference type="Pfam" id="PF03129">
    <property type="entry name" value="HGTP_anticodon"/>
    <property type="match status" value="1"/>
</dbReference>
<evidence type="ECO:0000256" key="4">
    <source>
        <dbReference type="ARBA" id="ARBA00022598"/>
    </source>
</evidence>